<comment type="catalytic activity">
    <reaction evidence="1">
        <text>N(6)-(dimethylallyl)adenosine 5'-phosphate + H2O = N(6)-dimethylallyladenine + D-ribose 5-phosphate</text>
        <dbReference type="Rhea" id="RHEA:48560"/>
        <dbReference type="ChEBI" id="CHEBI:15377"/>
        <dbReference type="ChEBI" id="CHEBI:17660"/>
        <dbReference type="ChEBI" id="CHEBI:57526"/>
        <dbReference type="ChEBI" id="CHEBI:78346"/>
        <dbReference type="EC" id="3.2.2.n1"/>
    </reaction>
</comment>
<dbReference type="GO" id="GO:0009691">
    <property type="term" value="P:cytokinin biosynthetic process"/>
    <property type="evidence" value="ECO:0007669"/>
    <property type="project" value="UniProtKB-UniRule"/>
</dbReference>
<protein>
    <recommendedName>
        <fullName evidence="1">Cytokinin riboside 5'-monophosphate phosphoribohydrolase</fullName>
        <ecNumber evidence="1">3.2.2.n1</ecNumber>
    </recommendedName>
</protein>
<dbReference type="PANTHER" id="PTHR43393:SF2">
    <property type="entry name" value="CYTOKININ RIBOSIDE 5'-MONOPHOSPHATE PHOSPHORIBOHYDROLASE"/>
    <property type="match status" value="1"/>
</dbReference>
<evidence type="ECO:0000256" key="1">
    <source>
        <dbReference type="RuleBase" id="RU363015"/>
    </source>
</evidence>
<organism evidence="3 4">
    <name type="scientific">Corynebacterium amycolatum</name>
    <dbReference type="NCBI Taxonomy" id="43765"/>
    <lineage>
        <taxon>Bacteria</taxon>
        <taxon>Bacillati</taxon>
        <taxon>Actinomycetota</taxon>
        <taxon>Actinomycetes</taxon>
        <taxon>Mycobacteriales</taxon>
        <taxon>Corynebacteriaceae</taxon>
        <taxon>Corynebacterium</taxon>
    </lineage>
</organism>
<name>A0AAW9ST81_CORAY</name>
<dbReference type="Proteomes" id="UP001223646">
    <property type="component" value="Unassembled WGS sequence"/>
</dbReference>
<comment type="catalytic activity">
    <reaction evidence="1">
        <text>9-ribosyl-trans-zeatin 5'-phosphate + H2O = trans-zeatin + D-ribose 5-phosphate</text>
        <dbReference type="Rhea" id="RHEA:48564"/>
        <dbReference type="ChEBI" id="CHEBI:15377"/>
        <dbReference type="ChEBI" id="CHEBI:16522"/>
        <dbReference type="ChEBI" id="CHEBI:78346"/>
        <dbReference type="ChEBI" id="CHEBI:87947"/>
        <dbReference type="EC" id="3.2.2.n1"/>
    </reaction>
</comment>
<dbReference type="InterPro" id="IPR031100">
    <property type="entry name" value="LOG_fam"/>
</dbReference>
<reference evidence="3" key="1">
    <citation type="submission" date="2023-05" db="EMBL/GenBank/DDBJ databases">
        <authorList>
            <person name="Du J."/>
        </authorList>
    </citation>
    <scope>NUCLEOTIDE SEQUENCE</scope>
    <source>
        <strain evidence="3">UMB1064</strain>
    </source>
</reference>
<dbReference type="GO" id="GO:0016787">
    <property type="term" value="F:hydrolase activity"/>
    <property type="evidence" value="ECO:0007669"/>
    <property type="project" value="UniProtKB-KW"/>
</dbReference>
<comment type="similarity">
    <text evidence="1">Belongs to the LOG family.</text>
</comment>
<dbReference type="EC" id="3.2.2.n1" evidence="1"/>
<dbReference type="EMBL" id="JASOOY020000014">
    <property type="protein sequence ID" value="MEO3716871.1"/>
    <property type="molecule type" value="Genomic_DNA"/>
</dbReference>
<sequence>MKPVRTPSPAKRRALRGPIAIRQAGEPQASTTDRRLLSHNPNTDWLHNDTWRVLRIQSEFVDGFGALAEIPPAVTVYGSARLPEDSPYYQWGFDLGKALAEAGYATITGGGPGIMEAANRGCYDADGLSIGLGIELPHEQHLNDWVDLGMNFRYFFVRKTMFLKYSQAFICLPGGFGTLDELFESLVMVQTEKVENHPIVLLGTEFWSGLVDWMREQLVAMELISPTDMDLFLVTDSIEEAVEYIEAAHEKLLEECEPTSDVSEKLRRVRRFSER</sequence>
<dbReference type="GO" id="GO:0005829">
    <property type="term" value="C:cytosol"/>
    <property type="evidence" value="ECO:0007669"/>
    <property type="project" value="TreeGrafter"/>
</dbReference>
<accession>A0AAW9ST81</accession>
<dbReference type="PANTHER" id="PTHR43393">
    <property type="entry name" value="CYTOKININ RIBOSIDE 5'-MONOPHOSPHATE PHOSPHORIBOHYDROLASE"/>
    <property type="match status" value="1"/>
</dbReference>
<evidence type="ECO:0000313" key="4">
    <source>
        <dbReference type="Proteomes" id="UP001223646"/>
    </source>
</evidence>
<gene>
    <name evidence="3" type="ORF">QP460_004625</name>
</gene>
<dbReference type="NCBIfam" id="TIGR00730">
    <property type="entry name" value="Rossman fold protein, TIGR00730 family"/>
    <property type="match status" value="1"/>
</dbReference>
<dbReference type="Gene3D" id="3.40.50.450">
    <property type="match status" value="1"/>
</dbReference>
<dbReference type="FunFam" id="3.40.50.450:FF:000011">
    <property type="entry name" value="TIGR00730 family Rossman fold protein"/>
    <property type="match status" value="1"/>
</dbReference>
<reference evidence="3" key="2">
    <citation type="submission" date="2024-05" db="EMBL/GenBank/DDBJ databases">
        <authorList>
            <person name="Wolfe A."/>
        </authorList>
    </citation>
    <scope>NUCLEOTIDE SEQUENCE</scope>
    <source>
        <strain evidence="3">UMB1064</strain>
    </source>
</reference>
<dbReference type="Pfam" id="PF03641">
    <property type="entry name" value="Lysine_decarbox"/>
    <property type="match status" value="1"/>
</dbReference>
<feature type="region of interest" description="Disordered" evidence="2">
    <location>
        <begin position="1"/>
        <end position="38"/>
    </location>
</feature>
<dbReference type="RefSeq" id="WP_284827252.1">
    <property type="nucleotide sequence ID" value="NZ_JASOOY020000014.1"/>
</dbReference>
<comment type="caution">
    <text evidence="3">The sequence shown here is derived from an EMBL/GenBank/DDBJ whole genome shotgun (WGS) entry which is preliminary data.</text>
</comment>
<dbReference type="SUPFAM" id="SSF102405">
    <property type="entry name" value="MCP/YpsA-like"/>
    <property type="match status" value="1"/>
</dbReference>
<dbReference type="InterPro" id="IPR052341">
    <property type="entry name" value="LOG_family_nucleotidases"/>
</dbReference>
<keyword evidence="1" id="KW-0378">Hydrolase</keyword>
<evidence type="ECO:0000313" key="3">
    <source>
        <dbReference type="EMBL" id="MEO3716871.1"/>
    </source>
</evidence>
<evidence type="ECO:0000256" key="2">
    <source>
        <dbReference type="SAM" id="MobiDB-lite"/>
    </source>
</evidence>
<dbReference type="AlphaFoldDB" id="A0AAW9ST81"/>
<proteinExistence type="inferred from homology"/>
<keyword evidence="1" id="KW-0203">Cytokinin biosynthesis</keyword>
<dbReference type="InterPro" id="IPR005269">
    <property type="entry name" value="LOG"/>
</dbReference>